<dbReference type="InterPro" id="IPR029016">
    <property type="entry name" value="GAF-like_dom_sf"/>
</dbReference>
<dbReference type="GO" id="GO:0052621">
    <property type="term" value="F:diguanylate cyclase activity"/>
    <property type="evidence" value="ECO:0007669"/>
    <property type="project" value="UniProtKB-EC"/>
</dbReference>
<dbReference type="InterPro" id="IPR003018">
    <property type="entry name" value="GAF"/>
</dbReference>
<proteinExistence type="predicted"/>
<gene>
    <name evidence="3" type="ORF">AB2L28_16515</name>
</gene>
<dbReference type="InterPro" id="IPR043128">
    <property type="entry name" value="Rev_trsase/Diguanyl_cyclase"/>
</dbReference>
<keyword evidence="3" id="KW-0548">Nucleotidyltransferase</keyword>
<dbReference type="InterPro" id="IPR000700">
    <property type="entry name" value="PAS-assoc_C"/>
</dbReference>
<dbReference type="Pfam" id="PF13426">
    <property type="entry name" value="PAS_9"/>
    <property type="match status" value="1"/>
</dbReference>
<dbReference type="EMBL" id="JBGGTQ010000008">
    <property type="protein sequence ID" value="MEZ0493842.1"/>
    <property type="molecule type" value="Genomic_DNA"/>
</dbReference>
<keyword evidence="4" id="KW-1185">Reference proteome</keyword>
<reference evidence="3 4" key="1">
    <citation type="submission" date="2024-07" db="EMBL/GenBank/DDBJ databases">
        <authorList>
            <person name="Thanompreechachai J."/>
            <person name="Duangmal K."/>
        </authorList>
    </citation>
    <scope>NUCLEOTIDE SEQUENCE [LARGE SCALE GENOMIC DNA]</scope>
    <source>
        <strain evidence="3 4">TBRC 1896</strain>
    </source>
</reference>
<protein>
    <submittedName>
        <fullName evidence="3">Diguanylate cyclase domain-containing protein</fullName>
        <ecNumber evidence="3">2.7.7.65</ecNumber>
    </submittedName>
</protein>
<dbReference type="Proteomes" id="UP001566476">
    <property type="component" value="Unassembled WGS sequence"/>
</dbReference>
<dbReference type="Gene3D" id="3.30.450.20">
    <property type="entry name" value="PAS domain"/>
    <property type="match status" value="1"/>
</dbReference>
<dbReference type="EC" id="2.7.7.65" evidence="3"/>
<dbReference type="InterPro" id="IPR035965">
    <property type="entry name" value="PAS-like_dom_sf"/>
</dbReference>
<name>A0ABV4I9E6_9ACTN</name>
<dbReference type="InterPro" id="IPR050469">
    <property type="entry name" value="Diguanylate_Cyclase"/>
</dbReference>
<evidence type="ECO:0000313" key="3">
    <source>
        <dbReference type="EMBL" id="MEZ0493842.1"/>
    </source>
</evidence>
<evidence type="ECO:0000313" key="4">
    <source>
        <dbReference type="Proteomes" id="UP001566476"/>
    </source>
</evidence>
<evidence type="ECO:0000259" key="2">
    <source>
        <dbReference type="PROSITE" id="PS50887"/>
    </source>
</evidence>
<feature type="domain" description="GGDEF" evidence="2">
    <location>
        <begin position="590"/>
        <end position="712"/>
    </location>
</feature>
<dbReference type="InterPro" id="IPR000014">
    <property type="entry name" value="PAS"/>
</dbReference>
<evidence type="ECO:0000259" key="1">
    <source>
        <dbReference type="PROSITE" id="PS50113"/>
    </source>
</evidence>
<feature type="domain" description="PAC" evidence="1">
    <location>
        <begin position="292"/>
        <end position="344"/>
    </location>
</feature>
<dbReference type="PROSITE" id="PS50887">
    <property type="entry name" value="GGDEF"/>
    <property type="match status" value="1"/>
</dbReference>
<dbReference type="InterPro" id="IPR029787">
    <property type="entry name" value="Nucleotide_cyclase"/>
</dbReference>
<comment type="caution">
    <text evidence="3">The sequence shown here is derived from an EMBL/GenBank/DDBJ whole genome shotgun (WGS) entry which is preliminary data.</text>
</comment>
<dbReference type="SMART" id="SM00267">
    <property type="entry name" value="GGDEF"/>
    <property type="match status" value="1"/>
</dbReference>
<keyword evidence="3" id="KW-0808">Transferase</keyword>
<dbReference type="PANTHER" id="PTHR45138">
    <property type="entry name" value="REGULATORY COMPONENTS OF SENSORY TRANSDUCTION SYSTEM"/>
    <property type="match status" value="1"/>
</dbReference>
<dbReference type="SUPFAM" id="SSF55785">
    <property type="entry name" value="PYP-like sensor domain (PAS domain)"/>
    <property type="match status" value="1"/>
</dbReference>
<dbReference type="InterPro" id="IPR000160">
    <property type="entry name" value="GGDEF_dom"/>
</dbReference>
<dbReference type="Gene3D" id="3.30.450.40">
    <property type="match status" value="2"/>
</dbReference>
<organism evidence="3 4">
    <name type="scientific">Kineococcus mangrovi</name>
    <dbReference type="NCBI Taxonomy" id="1660183"/>
    <lineage>
        <taxon>Bacteria</taxon>
        <taxon>Bacillati</taxon>
        <taxon>Actinomycetota</taxon>
        <taxon>Actinomycetes</taxon>
        <taxon>Kineosporiales</taxon>
        <taxon>Kineosporiaceae</taxon>
        <taxon>Kineococcus</taxon>
    </lineage>
</organism>
<accession>A0ABV4I9E6</accession>
<dbReference type="PANTHER" id="PTHR45138:SF9">
    <property type="entry name" value="DIGUANYLATE CYCLASE DGCM-RELATED"/>
    <property type="match status" value="1"/>
</dbReference>
<dbReference type="PROSITE" id="PS50113">
    <property type="entry name" value="PAC"/>
    <property type="match status" value="1"/>
</dbReference>
<dbReference type="CDD" id="cd01949">
    <property type="entry name" value="GGDEF"/>
    <property type="match status" value="1"/>
</dbReference>
<dbReference type="NCBIfam" id="TIGR00254">
    <property type="entry name" value="GGDEF"/>
    <property type="match status" value="1"/>
</dbReference>
<dbReference type="RefSeq" id="WP_370720081.1">
    <property type="nucleotide sequence ID" value="NZ_JBGGTQ010000008.1"/>
</dbReference>
<dbReference type="Pfam" id="PF00990">
    <property type="entry name" value="GGDEF"/>
    <property type="match status" value="1"/>
</dbReference>
<dbReference type="SUPFAM" id="SSF55781">
    <property type="entry name" value="GAF domain-like"/>
    <property type="match status" value="2"/>
</dbReference>
<dbReference type="CDD" id="cd00130">
    <property type="entry name" value="PAS"/>
    <property type="match status" value="1"/>
</dbReference>
<sequence>MAQPAEQSSEDRRLQALARYRLLGQAAPLEGVTPAADRHPGESAADIREDVAALTRLAVVVTGLPLAALNLFDATRQVQLSTVGFPASTSPRAESPCATHFLDGELVHTPDASLDPRLAGNAHVDGRLGSMRAYASVPLVTDDGHPLGTLCVADTAPRTLTADQLGALSDLSRVVVSLFERRRQAHLSARLVAEADEQRALAELLIAEADHRHRLLEAVFDSAGVGIVVSDVDGHLMTMNSTATQWLGRPIDPRLSLDEHAGAYDLRSADGTTTLPTGDLPLHRALNEGPVDQVEMVIVAPDGTRRAVVCSARPLHDDDGVLTGAVAALHDVSVLRARESALQDAHDQLTRHADQAATLARAAHSVTTAENPRQAICDAVRELMDADAAFLLQPRGGRLEATATSGLPAGTHLAAALPVPLTGTAGVTGATTDGLPQSLAATSFTSGEFLFVADVAADPRRDESLRAVCDTVSGAWQPITVRAGVGADHDPGDAGTQHLGGLERGAGRTAGQSVGVLAVVWNRPVDDVPATTRAMLSTLAGEAAAAIERDALLQRLARAADHDPLTGLANRRSWDRHAAREIARATRDGEPLSFLLVDLDHFKTYNDTRGHLAGDELLRDFAAAARGCLREVDVLARWGGEEFVAVLPRCAGADAVAIADRIRGCVPAGQSATIGVVQWVRGTTATEALAQADAALYRGKSSGRDRTVLHPPR</sequence>
<dbReference type="SUPFAM" id="SSF55073">
    <property type="entry name" value="Nucleotide cyclase"/>
    <property type="match status" value="1"/>
</dbReference>
<dbReference type="Gene3D" id="3.30.70.270">
    <property type="match status" value="1"/>
</dbReference>
<dbReference type="SMART" id="SM00065">
    <property type="entry name" value="GAF"/>
    <property type="match status" value="2"/>
</dbReference>
<dbReference type="Pfam" id="PF01590">
    <property type="entry name" value="GAF"/>
    <property type="match status" value="1"/>
</dbReference>